<organism evidence="13 14">
    <name type="scientific">Symbiodinium microadriaticum</name>
    <name type="common">Dinoflagellate</name>
    <name type="synonym">Zooxanthella microadriatica</name>
    <dbReference type="NCBI Taxonomy" id="2951"/>
    <lineage>
        <taxon>Eukaryota</taxon>
        <taxon>Sar</taxon>
        <taxon>Alveolata</taxon>
        <taxon>Dinophyceae</taxon>
        <taxon>Suessiales</taxon>
        <taxon>Symbiodiniaceae</taxon>
        <taxon>Symbiodinium</taxon>
    </lineage>
</organism>
<dbReference type="GO" id="GO:0007165">
    <property type="term" value="P:signal transduction"/>
    <property type="evidence" value="ECO:0007669"/>
    <property type="project" value="TreeGrafter"/>
</dbReference>
<evidence type="ECO:0000256" key="9">
    <source>
        <dbReference type="SAM" id="MobiDB-lite"/>
    </source>
</evidence>
<feature type="coiled-coil region" evidence="8">
    <location>
        <begin position="1804"/>
        <end position="1838"/>
    </location>
</feature>
<dbReference type="Pfam" id="PF00295">
    <property type="entry name" value="Glyco_hydro_28"/>
    <property type="match status" value="1"/>
</dbReference>
<feature type="region of interest" description="Disordered" evidence="9">
    <location>
        <begin position="2895"/>
        <end position="2925"/>
    </location>
</feature>
<evidence type="ECO:0000256" key="8">
    <source>
        <dbReference type="SAM" id="Coils"/>
    </source>
</evidence>
<keyword evidence="10" id="KW-1133">Transmembrane helix</keyword>
<dbReference type="PANTHER" id="PTHR15261:SF4">
    <property type="entry name" value="THROMBOSPONDIN-TYPE LAMININ G DOMAIN AND EAR REPEAT-CONTAINING PROTEIN"/>
    <property type="match status" value="1"/>
</dbReference>
<dbReference type="CDD" id="cd00136">
    <property type="entry name" value="PDZ_canonical"/>
    <property type="match status" value="1"/>
</dbReference>
<dbReference type="Gene3D" id="2.160.20.10">
    <property type="entry name" value="Single-stranded right-handed beta-helix, Pectin lyase-like"/>
    <property type="match status" value="2"/>
</dbReference>
<dbReference type="PROSITE" id="PS50103">
    <property type="entry name" value="ZF_C3H1"/>
    <property type="match status" value="1"/>
</dbReference>
<keyword evidence="4 7" id="KW-0378">Hydrolase</keyword>
<evidence type="ECO:0000313" key="14">
    <source>
        <dbReference type="Proteomes" id="UP000186817"/>
    </source>
</evidence>
<dbReference type="GO" id="GO:0008270">
    <property type="term" value="F:zinc ion binding"/>
    <property type="evidence" value="ECO:0007669"/>
    <property type="project" value="UniProtKB-KW"/>
</dbReference>
<dbReference type="InterPro" id="IPR013103">
    <property type="entry name" value="RVT_2"/>
</dbReference>
<keyword evidence="6" id="KW-0863">Zinc-finger</keyword>
<evidence type="ECO:0000256" key="4">
    <source>
        <dbReference type="ARBA" id="ARBA00022801"/>
    </source>
</evidence>
<feature type="transmembrane region" description="Helical" evidence="10">
    <location>
        <begin position="1281"/>
        <end position="1306"/>
    </location>
</feature>
<evidence type="ECO:0000256" key="6">
    <source>
        <dbReference type="PROSITE-ProRule" id="PRU00723"/>
    </source>
</evidence>
<keyword evidence="6" id="KW-0479">Metal-binding</keyword>
<dbReference type="SUPFAM" id="SSF50156">
    <property type="entry name" value="PDZ domain-like"/>
    <property type="match status" value="1"/>
</dbReference>
<dbReference type="PROSITE" id="PS50106">
    <property type="entry name" value="PDZ"/>
    <property type="match status" value="1"/>
</dbReference>
<keyword evidence="6" id="KW-0862">Zinc</keyword>
<feature type="compositionally biased region" description="Polar residues" evidence="9">
    <location>
        <begin position="2156"/>
        <end position="2166"/>
    </location>
</feature>
<dbReference type="InterPro" id="IPR005492">
    <property type="entry name" value="EPTP"/>
</dbReference>
<dbReference type="SMART" id="SM00710">
    <property type="entry name" value="PbH1"/>
    <property type="match status" value="5"/>
</dbReference>
<dbReference type="Pfam" id="PF07727">
    <property type="entry name" value="RVT_2"/>
    <property type="match status" value="1"/>
</dbReference>
<dbReference type="InterPro" id="IPR009039">
    <property type="entry name" value="EAR"/>
</dbReference>
<evidence type="ECO:0000256" key="1">
    <source>
        <dbReference type="ARBA" id="ARBA00008834"/>
    </source>
</evidence>
<dbReference type="InterPro" id="IPR011048">
    <property type="entry name" value="Haem_d1_sf"/>
</dbReference>
<feature type="compositionally biased region" description="Basic and acidic residues" evidence="9">
    <location>
        <begin position="2904"/>
        <end position="2925"/>
    </location>
</feature>
<evidence type="ECO:0000256" key="3">
    <source>
        <dbReference type="ARBA" id="ARBA00022737"/>
    </source>
</evidence>
<dbReference type="Gene3D" id="3.30.420.10">
    <property type="entry name" value="Ribonuclease H-like superfamily/Ribonuclease H"/>
    <property type="match status" value="1"/>
</dbReference>
<comment type="similarity">
    <text evidence="1 7">Belongs to the glycosyl hydrolase 28 family.</text>
</comment>
<dbReference type="OrthoDB" id="187139at2759"/>
<feature type="compositionally biased region" description="Polar residues" evidence="9">
    <location>
        <begin position="1008"/>
        <end position="1023"/>
    </location>
</feature>
<evidence type="ECO:0000259" key="11">
    <source>
        <dbReference type="PROSITE" id="PS50103"/>
    </source>
</evidence>
<feature type="region of interest" description="Disordered" evidence="9">
    <location>
        <begin position="1576"/>
        <end position="1678"/>
    </location>
</feature>
<keyword evidence="10" id="KW-0812">Transmembrane</keyword>
<feature type="domain" description="C3H1-type" evidence="11">
    <location>
        <begin position="2173"/>
        <end position="2201"/>
    </location>
</feature>
<feature type="region of interest" description="Disordered" evidence="9">
    <location>
        <begin position="1008"/>
        <end position="1052"/>
    </location>
</feature>
<accession>A0A1Q9EWT7</accession>
<dbReference type="InterPro" id="IPR036034">
    <property type="entry name" value="PDZ_sf"/>
</dbReference>
<feature type="region of interest" description="Disordered" evidence="9">
    <location>
        <begin position="1727"/>
        <end position="1750"/>
    </location>
</feature>
<dbReference type="InterPro" id="IPR036397">
    <property type="entry name" value="RNaseH_sf"/>
</dbReference>
<keyword evidence="5 7" id="KW-0326">Glycosidase</keyword>
<feature type="domain" description="PDZ" evidence="12">
    <location>
        <begin position="4548"/>
        <end position="4611"/>
    </location>
</feature>
<reference evidence="13 14" key="1">
    <citation type="submission" date="2016-02" db="EMBL/GenBank/DDBJ databases">
        <title>Genome analysis of coral dinoflagellate symbionts highlights evolutionary adaptations to a symbiotic lifestyle.</title>
        <authorList>
            <person name="Aranda M."/>
            <person name="Li Y."/>
            <person name="Liew Y.J."/>
            <person name="Baumgarten S."/>
            <person name="Simakov O."/>
            <person name="Wilson M."/>
            <person name="Piel J."/>
            <person name="Ashoor H."/>
            <person name="Bougouffa S."/>
            <person name="Bajic V.B."/>
            <person name="Ryu T."/>
            <person name="Ravasi T."/>
            <person name="Bayer T."/>
            <person name="Micklem G."/>
            <person name="Kim H."/>
            <person name="Bhak J."/>
            <person name="Lajeunesse T.C."/>
            <person name="Voolstra C.R."/>
        </authorList>
    </citation>
    <scope>NUCLEOTIDE SEQUENCE [LARGE SCALE GENOMIC DNA]</scope>
    <source>
        <strain evidence="13 14">CCMP2467</strain>
    </source>
</reference>
<keyword evidence="14" id="KW-1185">Reference proteome</keyword>
<evidence type="ECO:0000256" key="10">
    <source>
        <dbReference type="SAM" id="Phobius"/>
    </source>
</evidence>
<gene>
    <name evidence="13" type="primary">TSPEAR</name>
    <name evidence="13" type="ORF">AK812_SmicGene4307</name>
</gene>
<keyword evidence="3" id="KW-0677">Repeat</keyword>
<evidence type="ECO:0000256" key="5">
    <source>
        <dbReference type="ARBA" id="ARBA00023295"/>
    </source>
</evidence>
<dbReference type="GO" id="GO:0005975">
    <property type="term" value="P:carbohydrate metabolic process"/>
    <property type="evidence" value="ECO:0007669"/>
    <property type="project" value="InterPro"/>
</dbReference>
<dbReference type="PANTHER" id="PTHR15261">
    <property type="entry name" value="THROMBOSPONDIN-TYPE LAMININ G DOMAIN AND EAR REPEAT-CONTAINING"/>
    <property type="match status" value="1"/>
</dbReference>
<keyword evidence="8" id="KW-0175">Coiled coil</keyword>
<evidence type="ECO:0000256" key="2">
    <source>
        <dbReference type="ARBA" id="ARBA00022729"/>
    </source>
</evidence>
<feature type="transmembrane region" description="Helical" evidence="10">
    <location>
        <begin position="1173"/>
        <end position="1196"/>
    </location>
</feature>
<feature type="compositionally biased region" description="Polar residues" evidence="9">
    <location>
        <begin position="3581"/>
        <end position="3646"/>
    </location>
</feature>
<dbReference type="CDD" id="cd09272">
    <property type="entry name" value="RNase_HI_RT_Ty1"/>
    <property type="match status" value="1"/>
</dbReference>
<dbReference type="SUPFAM" id="SSF51004">
    <property type="entry name" value="C-terminal (heme d1) domain of cytochrome cd1-nitrite reductase"/>
    <property type="match status" value="1"/>
</dbReference>
<protein>
    <submittedName>
        <fullName evidence="13">Thrombospondin-type laminin G domain and EAR repeat-containing protein</fullName>
    </submittedName>
</protein>
<feature type="region of interest" description="Disordered" evidence="9">
    <location>
        <begin position="3576"/>
        <end position="3654"/>
    </location>
</feature>
<keyword evidence="10" id="KW-0472">Membrane</keyword>
<evidence type="ECO:0000256" key="7">
    <source>
        <dbReference type="RuleBase" id="RU361169"/>
    </source>
</evidence>
<dbReference type="InterPro" id="IPR001478">
    <property type="entry name" value="PDZ"/>
</dbReference>
<dbReference type="InterPro" id="IPR011050">
    <property type="entry name" value="Pectin_lyase_fold/virulence"/>
</dbReference>
<feature type="transmembrane region" description="Helical" evidence="10">
    <location>
        <begin position="1208"/>
        <end position="1231"/>
    </location>
</feature>
<evidence type="ECO:0000259" key="12">
    <source>
        <dbReference type="PROSITE" id="PS50106"/>
    </source>
</evidence>
<evidence type="ECO:0000313" key="13">
    <source>
        <dbReference type="EMBL" id="OLQ11823.1"/>
    </source>
</evidence>
<dbReference type="GO" id="GO:0003676">
    <property type="term" value="F:nucleic acid binding"/>
    <property type="evidence" value="ECO:0007669"/>
    <property type="project" value="InterPro"/>
</dbReference>
<dbReference type="SUPFAM" id="SSF53098">
    <property type="entry name" value="Ribonuclease H-like"/>
    <property type="match status" value="1"/>
</dbReference>
<dbReference type="InterPro" id="IPR000743">
    <property type="entry name" value="Glyco_hydro_28"/>
</dbReference>
<feature type="zinc finger region" description="C3H1-type" evidence="6">
    <location>
        <begin position="2173"/>
        <end position="2201"/>
    </location>
</feature>
<keyword evidence="2" id="KW-0732">Signal</keyword>
<dbReference type="PROSITE" id="PS50912">
    <property type="entry name" value="EAR"/>
    <property type="match status" value="7"/>
</dbReference>
<feature type="region of interest" description="Disordered" evidence="9">
    <location>
        <begin position="2252"/>
        <end position="2278"/>
    </location>
</feature>
<dbReference type="EMBL" id="LSRX01000053">
    <property type="protein sequence ID" value="OLQ11823.1"/>
    <property type="molecule type" value="Genomic_DNA"/>
</dbReference>
<dbReference type="InterPro" id="IPR012334">
    <property type="entry name" value="Pectin_lyas_fold"/>
</dbReference>
<comment type="caution">
    <text evidence="13">The sequence shown here is derived from an EMBL/GenBank/DDBJ whole genome shotgun (WGS) entry which is preliminary data.</text>
</comment>
<feature type="region of interest" description="Disordered" evidence="9">
    <location>
        <begin position="2119"/>
        <end position="2176"/>
    </location>
</feature>
<feature type="compositionally biased region" description="Low complexity" evidence="9">
    <location>
        <begin position="2253"/>
        <end position="2268"/>
    </location>
</feature>
<dbReference type="InterPro" id="IPR000571">
    <property type="entry name" value="Znf_CCCH"/>
</dbReference>
<dbReference type="SUPFAM" id="SSF51126">
    <property type="entry name" value="Pectin lyase-like"/>
    <property type="match status" value="2"/>
</dbReference>
<feature type="compositionally biased region" description="Polar residues" evidence="9">
    <location>
        <begin position="1609"/>
        <end position="1627"/>
    </location>
</feature>
<feature type="compositionally biased region" description="Low complexity" evidence="9">
    <location>
        <begin position="2121"/>
        <end position="2143"/>
    </location>
</feature>
<dbReference type="InterPro" id="IPR006626">
    <property type="entry name" value="PbH1"/>
</dbReference>
<dbReference type="Gene3D" id="2.30.42.10">
    <property type="match status" value="1"/>
</dbReference>
<dbReference type="Proteomes" id="UP000186817">
    <property type="component" value="Unassembled WGS sequence"/>
</dbReference>
<name>A0A1Q9EWT7_SYMMI</name>
<sequence length="4631" mass="511100">MMATRKISSRKVELQRGLVGEAMPRAGLSILRAIFNARMQLQGFTYTPSLAGRDPRKPSWLIAVETSGGVLLDDVHAGPSCPPASDRFMSGGIVDRLWCGDWSGGDGEYARTGTAANRLQKKIVMLRRRRQFCRRAAMLHFCTVCCRDFVSQEVRNWTETDDKVMISESAIGAMVDDVAKEVAPEKDHDTTMFCRMALCAVQLGVETAVECLRRTFHIHADNHWTLHEVFLRYRDSLGTEQLECRRYAQLLAAALLHVEPSSVELPPRCNVVKELRHQLKQGWAAQLPSHPDNSKKWQKRLQMVVQQLKNRRREAEEGCLSCDYEHAYRYWKQKESQSRSRLAAATRALHRALAALAEEGGGRLVVPPGSWHVGPANLTSNLVLWLSEGAVLVADTDRARLPVLPAVPSWGPGLSAQQVQRQGYLKAQADLRDAIPRYQPLLWGSKVRNVSITGANGTIDGRGADWWMRWLREPLLGRPHVLQFQESAGILLRNVTIRNPGFWSVHLWNCEHVTVQHLTILVEPWDPMIRPTNTDGVNPDSSRHVLIEDSYFQTGDDAVAIKSGWDCFGFVELQDIRTNGARRWEPFSMDGVQYLVLANQRDDSSNSIDSKVYRWDDASSTFLWMQNIPTKGAYGWAAFSMDGIQHLVVANAYDGSSFNTDSKVYKWDDASSEFLEMQSIPTAGAYGWAAFSMDGIQHLVVANAYDGTSHNVDSKVYRWDDANSTFLEMQRIPTKRASDWAAFSMNGSQHLVVANSFDDSSYNTDSKVYKWDDASSKFLEMQSIPTKGAYDWTAFSMDGIQHLVVANGYDGSSYNVDSKVYRWDDASSEFLEMQSIPTEGAYGWEAFSMDGIQHLVVANGYDGSSYNVDSKVYRWDDASSKFLEMQTIPTKGAYDWAAFSVNGIQHLAVSNFFDGGSHTTYSQVYIWATSTSTTSTITSTATMTTATTVSSSITATSTTTTRTEAPSGLAATDLAFEDVRSWSLAALGGYLVALSVPVFMAKMCQQAGSPPRQSIEEPQTVGSSVEEGPDAASASQAVHGAEAKQSEGTPLAQGQASAQKFLPLGLPETFSGARQIIKKSKYVLAVKMLLEMLYAMEAHQRAILVGFSAQAETAELPACRAFLAASALCEADAEADDGGCVVPKELDNCADFDVYKIVPLACGAIGCQALSHILWIAALVSFGATIAWNAGFYASSLRKRQPDEWQRLWISFTALFAFLASLLVTTTLVGFAGGSAAVLAMALLCPLLPVCAWVMAAWLAALKAKGSKAIVNQAAALELPIFNVFVALNLRYAWFGLLMSMAMLVFDLRRLAVASENITIRRVAVRQTRGCNAAAFTIGSEMSGGVQDVTIEDCHVINAGVAVEIKVNLCWPACSRLHLAVLEKKRAAHATVTATDLTNGVLLMTTLNEVLTISDCRAVVHHELKHLVFGNSRKATQLTLLFSGELVKRRPHRPDRCPSLRQRRLDHWRRWQEDVIRTFATHSQEDRRLRMPNTNTSIVRVSSAIAGSSLSKDCRKRAQPEPTLRLLKTNRFREHNAARHSRAMLKAKVGSSRGGFVRRIRAKRLQVDATSRGGLVMRAQSAGPGIEGEDRAPNDEAALPNGVPRPEASPQSIQSLPWSPSMAQSAEQRAGEEGSGLRLAAPRIPEIGQAASGSGAGERLMEAHSGAPRSPTATADWPPALKWMGRLSEFLQRASGPVETFTAMTRQQFSGSREGGLLVQQEHTYRRQATSPLHTPEAQQQQRPASSAIPPVAPLFSASAQQTMDGWASQAPLLYGHAPLAQQEGSDRASSTSIPRELVQEEVRRQVMEAMQVQSAQLEELRRENERLRARQDLEVRMGTHQDDQDLEQHQGGIGNPLETLVAGMTQIQEVLLKGRSSGEAADYDPSKSVVEFPKLKENSSESGAIDFQDWLYLVEQQVGSMASGAATWWSGMVTAAMTAYGKYQASTPIQRLSISAVLPRELEDPKFSKLEKRVAALLVAALPQVMREEMVAYRVRRVHQQLFRLLVCYQPGGSSDRALVLAQLDPKEGSNEVSEVATSLRRWFRWLQRAQDLQLSLPDPSVQIKALTSLTKKLADRNSDFQFKIALARTELRVDSRPNQDTALRYFQHLLAEVEQMGPTKAKASAHTATSSATAQALAVASDESSQRPRGGQGTQPKTSAPTSPKESGAKGEGKGACKWFTTDQGCSRGRACRFLHDWSQVVKAERCLVCGSKLHKVKECPRRDLEPGSGSPEPKGLNRKELKALASMSMASQVATSGTTTTTGAKAPPPAPASSASVMTPAAMAAADPPLPPLATGDALKEMLAETTKALRALTTTATSSTTMEQQQPAVQDPLQLMARGLRKFTLRSLGEKMALLDSGASHAYRKANDGDERERAHPVSVKLAQGETTLLQNEAGTLLGESTAETLVPLGQLVEVLGCSVRWTKNKLVVVHPVHGRLKVQVRDFCPELAEHEALRLIAELEEKRLRELNTAVQSLELKVAQSGRVMEWYEYVQDYVASGGRVDLLAAISKAPFFKDFPIERITTAAEGIPICDRDGWLLLKSIPWSRRRRRSLFQSKDWNVHLFAGRSGRSDSTTTTARMMVTEAIGVNVNVDLLDSTLFDVARMDGIYKLLLWAAAQGRIRNLVGGPPRRSYLAEDVNKRDKEEDLLARFLILGMVAFEGRRQRRSEKVGIAIEHPDYESSSGTFWQSSMWREFASCYGLEVIKSMRGSTGTNLDLGGLSNVASTTTSAGSWTEDYARCVAAAMNAWNGYPLGESVLCSVSVSEDGIKLGKMTAKEWQLHIRRDHIPYRKDCRHCVQSAAGRPHRKTAHRSAYVLSADVAGPFRTQGMNTETNQNKFMLVCAYQFPRLPETLPAQEELEKEDTGAGVGELFWDDADDEGEASGLVLEEAEDISGDAEQSEEKIKEPEGSEEISKEEREAKEASEPFEFSVAYFVRPLRSRRSGDVLRALQEVYIDVKMLGLPVNRLHADRAREFRTPAVAEWAASRDVQITRTEGDMPAQNGVAEQAVKYIKSRTRILLSSAQELSGRDVKEVKTWWPMAAETVAARQRCLAFGQTSNPPSGFGDKVYVKRKKYGAEAKDLDARWTTICGIPATYVSYQKCLWNRILRQPHREGGKRPPPPVVPLALGRATLLALQKKREFRAGPCELVHIQDKKSVAKMEFLPARDLEKTLSQIALEKQWFSLEDCLSIVEDIPFKRPNQTRVADAWGDPGPDVYVAFGAYQHGGFVGVTKATQEYDHLTRYLVKFLKIHAGISDPFSSIVLAKNLGTSLHRDKYNIDGRRNVVVTFGPCEDGGLWVEGEHGDYPQQSQRLSDGTEVIGTVLPTKDCVTKFDPRRLHCSIPWTGTKWSVIGYCNRGVNRMSSEMLQELREYGFPLPEPPKPSLLQLRSENDFEEYDYCETSDEEEHFPKPAATDVELVGLRKLLDEEEIIESWVKKALDQEEQDAISHANVSAMRRYERLEAGVEGQLREDTPVDSIQWLQLCRLVEGGEQHGIEEVLRGLETPLQVVYTFTLAEVKENIGAWKKAIMKEVQALISCGALTRLSPEEEDHLNRTGALVVLPAKGVFTVKPPDQAITEQTKSSDQPGSYNGVQTKSSDQPGSYSGVQTKSSDQPGSYSGVQTKSSDQPGSYKGVQTTPSDQEASRGSPEEKKGYMVVELLYKRKARLVICGNFEKHISEELYAGGCQTETVRIMISHVASKPTWDAAITDVRNAFLLAPMSTDAVYGLRFPKAFLLALGLEWDALYRVDKALYGFRRSPRLWGTFRDNRLRTALVLINGKLAVLQRLVADENVWQLVYQDQSESTEVLAYLIVYVDDIMYLGEPGVILQLHEWLSAEWTSSPLTWASSTEGIRFLGLEIYKVRTGYRMCQLGYIRELLRHHGLAEGPGARTPCPREWLIGEGEFEQVAHDEKSLRKAQQMTGELLWLSTKSRPDLMHSVASMSSLCLRDPVLVERIGLRALSYLYTTADLSLLFGGADVAHEVTAYSDASFSPSGGRSIGCSLVTYNGNAVAWRSGRQSLVALSTAEAELIEAVASVQLQAGIAALTCEINDLPVRRALLVDNTASIGLCTDSPGTWRTRHLRVRAHALREGVREGYLSISHIPGLQQRADLGTKAFDAVRLYDLVAMWGLVSDSENEKPLGVYESFKVQFARNCMEWAWQRDLYGYILEFSVLGAVRTGTYLFERSYEVVMASYPENNPFCNGRQPPPSVSDLLFEEICVRGPTTGALVQFLGTPEVFMNNITVLSLLAPQGVWACNEQIAGSAKDCAPPPCAKLRPTSASLTLASGWRNDGRCGALYPAKGGLPGRCPTPAEFASEVGSDERAEVESFLNNAPCCSSTGWCGNALEHCQCVGCTDFRRSVKRAEPGRISARGRFSSWRAKITTSRMSKIRKPLLCRAPAVMFCCCAAEEPETVAEIPLASVIDEGTSASKMKEAPASESPAQMPRAPDVGDFAVTLALSQLKTRQLGIEVDLTDEKGPMIVNIMSGAVQNFNDSNPLQALRRWDRISSANEVSTSAIDIHKTMKTATPQESLLLSITRPRQFQVTVRKPGELGIQLNYKNSSAGIVVTEIVKGGLLEKWSTANPATAVLPGDRIIAVNDLELKGKDMIERIKSDQELRLTVLHY</sequence>
<feature type="compositionally biased region" description="Polar residues" evidence="9">
    <location>
        <begin position="1727"/>
        <end position="1745"/>
    </location>
</feature>
<feature type="transmembrane region" description="Helical" evidence="10">
    <location>
        <begin position="1237"/>
        <end position="1260"/>
    </location>
</feature>
<dbReference type="GO" id="GO:0004650">
    <property type="term" value="F:polygalacturonase activity"/>
    <property type="evidence" value="ECO:0007669"/>
    <property type="project" value="InterPro"/>
</dbReference>
<proteinExistence type="inferred from homology"/>
<dbReference type="InterPro" id="IPR012337">
    <property type="entry name" value="RNaseH-like_sf"/>
</dbReference>
<dbReference type="Pfam" id="PF03736">
    <property type="entry name" value="EPTP"/>
    <property type="match status" value="7"/>
</dbReference>